<evidence type="ECO:0000256" key="8">
    <source>
        <dbReference type="PIRSR" id="PIRSR000862-1"/>
    </source>
</evidence>
<accession>A0A9P0DUK6</accession>
<evidence type="ECO:0000256" key="1">
    <source>
        <dbReference type="ARBA" id="ARBA00010701"/>
    </source>
</evidence>
<evidence type="ECO:0000256" key="7">
    <source>
        <dbReference type="PIRNR" id="PIRNR000862"/>
    </source>
</evidence>
<dbReference type="PANTHER" id="PTHR11005">
    <property type="entry name" value="LYSOSOMAL ACID LIPASE-RELATED"/>
    <property type="match status" value="1"/>
</dbReference>
<evidence type="ECO:0000256" key="6">
    <source>
        <dbReference type="ARBA" id="ARBA00023180"/>
    </source>
</evidence>
<dbReference type="GO" id="GO:0016042">
    <property type="term" value="P:lipid catabolic process"/>
    <property type="evidence" value="ECO:0007669"/>
    <property type="project" value="UniProtKB-KW"/>
</dbReference>
<keyword evidence="5" id="KW-0443">Lipid metabolism</keyword>
<dbReference type="InterPro" id="IPR025483">
    <property type="entry name" value="Lipase_euk"/>
</dbReference>
<evidence type="ECO:0000256" key="9">
    <source>
        <dbReference type="SAM" id="SignalP"/>
    </source>
</evidence>
<dbReference type="FunFam" id="3.40.50.1820:FF:000057">
    <property type="entry name" value="Lipase"/>
    <property type="match status" value="1"/>
</dbReference>
<dbReference type="AlphaFoldDB" id="A0A9P0DUK6"/>
<feature type="active site" description="Charge relay system" evidence="8">
    <location>
        <position position="342"/>
    </location>
</feature>
<dbReference type="SUPFAM" id="SSF53474">
    <property type="entry name" value="alpha/beta-Hydrolases"/>
    <property type="match status" value="1"/>
</dbReference>
<dbReference type="EMBL" id="OU896714">
    <property type="protein sequence ID" value="CAH1179218.1"/>
    <property type="molecule type" value="Genomic_DNA"/>
</dbReference>
<keyword evidence="4 7" id="KW-0442">Lipid degradation</keyword>
<dbReference type="Gene3D" id="3.40.50.1820">
    <property type="entry name" value="alpha/beta hydrolase"/>
    <property type="match status" value="1"/>
</dbReference>
<keyword evidence="12" id="KW-1185">Reference proteome</keyword>
<dbReference type="OrthoDB" id="9974421at2759"/>
<dbReference type="Proteomes" id="UP001153737">
    <property type="component" value="Chromosome 8"/>
</dbReference>
<evidence type="ECO:0000256" key="4">
    <source>
        <dbReference type="ARBA" id="ARBA00022963"/>
    </source>
</evidence>
<dbReference type="GO" id="GO:0016788">
    <property type="term" value="F:hydrolase activity, acting on ester bonds"/>
    <property type="evidence" value="ECO:0007669"/>
    <property type="project" value="InterPro"/>
</dbReference>
<keyword evidence="3 7" id="KW-0378">Hydrolase</keyword>
<evidence type="ECO:0000256" key="2">
    <source>
        <dbReference type="ARBA" id="ARBA00022729"/>
    </source>
</evidence>
<feature type="active site" description="Charge relay system" evidence="8">
    <location>
        <position position="373"/>
    </location>
</feature>
<keyword evidence="2 9" id="KW-0732">Signal</keyword>
<feature type="chain" id="PRO_5040117867" description="Lipase" evidence="9">
    <location>
        <begin position="20"/>
        <end position="416"/>
    </location>
</feature>
<dbReference type="Pfam" id="PF04083">
    <property type="entry name" value="Abhydro_lipase"/>
    <property type="match status" value="1"/>
</dbReference>
<comment type="similarity">
    <text evidence="1 7">Belongs to the AB hydrolase superfamily. Lipase family.</text>
</comment>
<evidence type="ECO:0000313" key="12">
    <source>
        <dbReference type="Proteomes" id="UP001153737"/>
    </source>
</evidence>
<name>A0A9P0DUK6_PHACE</name>
<feature type="active site" description="Nucleophile" evidence="8">
    <location>
        <position position="168"/>
    </location>
</feature>
<reference evidence="11" key="1">
    <citation type="submission" date="2022-01" db="EMBL/GenBank/DDBJ databases">
        <authorList>
            <person name="King R."/>
        </authorList>
    </citation>
    <scope>NUCLEOTIDE SEQUENCE</scope>
</reference>
<sequence>MTRLECLILLSTCSQLVTSWIFKDYPYADLSFIEKIRHDGYPLEMYELTTEDNYILTTVRIPHGVQSKNKTGRSPVLLLHGMGGTPEMFVMLGKGRALAYNLADSGFDVWFLSSRGTELSQRHKYYDIDKDLDYWNFDFHEIAIYDIPTNIDFIMKKTGQKVFTIGHSQGNTCYFITTSERPEYNEKIKIGVSYAPSLRLHHMDIPFANLFVHLVEVLEAIYRLLDLREIIPFSKIGLDISKRLCREQTYFLEFCNKVIYVIGSHESKIMDKDMAPVLTSSNIGRASARQLFHYMQITKTGQFKQYDHGWRNNLKIYGNETPPAYDLKKSTAPVALYYGPKDDLVSPKGAIATMKSLPNVVLFEKVDYEHFNHLDFLFGWNASELVYQKTIQLFKDFDNGILPSYNPQAEKCQEKD</sequence>
<evidence type="ECO:0000256" key="3">
    <source>
        <dbReference type="ARBA" id="ARBA00022801"/>
    </source>
</evidence>
<organism evidence="11 12">
    <name type="scientific">Phaedon cochleariae</name>
    <name type="common">Mustard beetle</name>
    <dbReference type="NCBI Taxonomy" id="80249"/>
    <lineage>
        <taxon>Eukaryota</taxon>
        <taxon>Metazoa</taxon>
        <taxon>Ecdysozoa</taxon>
        <taxon>Arthropoda</taxon>
        <taxon>Hexapoda</taxon>
        <taxon>Insecta</taxon>
        <taxon>Pterygota</taxon>
        <taxon>Neoptera</taxon>
        <taxon>Endopterygota</taxon>
        <taxon>Coleoptera</taxon>
        <taxon>Polyphaga</taxon>
        <taxon>Cucujiformia</taxon>
        <taxon>Chrysomeloidea</taxon>
        <taxon>Chrysomelidae</taxon>
        <taxon>Chrysomelinae</taxon>
        <taxon>Chrysomelini</taxon>
        <taxon>Phaedon</taxon>
    </lineage>
</organism>
<feature type="signal peptide" evidence="9">
    <location>
        <begin position="1"/>
        <end position="19"/>
    </location>
</feature>
<dbReference type="InterPro" id="IPR006693">
    <property type="entry name" value="AB_hydrolase_lipase"/>
</dbReference>
<feature type="domain" description="Partial AB-hydrolase lipase" evidence="10">
    <location>
        <begin position="34"/>
        <end position="91"/>
    </location>
</feature>
<reference evidence="11" key="2">
    <citation type="submission" date="2022-10" db="EMBL/GenBank/DDBJ databases">
        <authorList>
            <consortium name="ENA_rothamsted_submissions"/>
            <consortium name="culmorum"/>
            <person name="King R."/>
        </authorList>
    </citation>
    <scope>NUCLEOTIDE SEQUENCE</scope>
</reference>
<dbReference type="PIRSF" id="PIRSF000862">
    <property type="entry name" value="Steryl_ester_lip"/>
    <property type="match status" value="1"/>
</dbReference>
<gene>
    <name evidence="11" type="ORF">PHAECO_LOCUS12141</name>
</gene>
<proteinExistence type="inferred from homology"/>
<evidence type="ECO:0000259" key="10">
    <source>
        <dbReference type="Pfam" id="PF04083"/>
    </source>
</evidence>
<evidence type="ECO:0000256" key="5">
    <source>
        <dbReference type="ARBA" id="ARBA00023098"/>
    </source>
</evidence>
<keyword evidence="6" id="KW-0325">Glycoprotein</keyword>
<evidence type="ECO:0000313" key="11">
    <source>
        <dbReference type="EMBL" id="CAH1179218.1"/>
    </source>
</evidence>
<dbReference type="InterPro" id="IPR029058">
    <property type="entry name" value="AB_hydrolase_fold"/>
</dbReference>
<protein>
    <recommendedName>
        <fullName evidence="7">Lipase</fullName>
    </recommendedName>
</protein>